<dbReference type="CDD" id="cd05233">
    <property type="entry name" value="SDR_c"/>
    <property type="match status" value="1"/>
</dbReference>
<dbReference type="STRING" id="145388.A0A0D2MQ31"/>
<dbReference type="Pfam" id="PF00106">
    <property type="entry name" value="adh_short"/>
    <property type="match status" value="1"/>
</dbReference>
<dbReference type="PANTHER" id="PTHR24314">
    <property type="entry name" value="NON-SPECIFIC LIPID TRANSFER PROTEIN-RELATED"/>
    <property type="match status" value="1"/>
</dbReference>
<dbReference type="InterPro" id="IPR036291">
    <property type="entry name" value="NAD(P)-bd_dom_sf"/>
</dbReference>
<dbReference type="KEGG" id="mng:MNEG_5398"/>
<evidence type="ECO:0000256" key="1">
    <source>
        <dbReference type="SAM" id="MobiDB-lite"/>
    </source>
</evidence>
<sequence length="429" mass="45756">MPAKRVVITGGSKGFGLALARECLRAGDSVVMCGRTGTRVSAALAALSAEFGGDRVHGMTADCSVPRDVAAVADLAEERMGGIDLWINNAGEVTSKKLLADVDPDEIVRVVGTNVLGSLLGSREAIRVMRRQPPSKQPIYHVFNCGFSAWGAKVTCGPAAAVQRDSGKDPCRTGPAGAPGALRVLRLFTKSAATHKSTKRALTQLCESLAAELAESGVTSIGVHNLSPGMMLTGLLLKDSTPAARRFFNALAEEPETVAAALAQRIRGVQGSGGSVDYLTPADAAFRVLSSVPQIINGGRFFDKEGNRDAEDVLPEEFNHMTAESISQRARLLDNEIRSYGCRLALAAACLRRRSNPMRAHPAATDFLHPKVLKDESQRLSLDQSGYKEKIKGGRRQAQLWGARPGRFDRGQRAQRPLHGLDRTPSGAA</sequence>
<dbReference type="Proteomes" id="UP000054498">
    <property type="component" value="Unassembled WGS sequence"/>
</dbReference>
<reference evidence="2 3" key="1">
    <citation type="journal article" date="2013" name="BMC Genomics">
        <title>Reconstruction of the lipid metabolism for the microalga Monoraphidium neglectum from its genome sequence reveals characteristics suitable for biofuel production.</title>
        <authorList>
            <person name="Bogen C."/>
            <person name="Al-Dilaimi A."/>
            <person name="Albersmeier A."/>
            <person name="Wichmann J."/>
            <person name="Grundmann M."/>
            <person name="Rupp O."/>
            <person name="Lauersen K.J."/>
            <person name="Blifernez-Klassen O."/>
            <person name="Kalinowski J."/>
            <person name="Goesmann A."/>
            <person name="Mussgnug J.H."/>
            <person name="Kruse O."/>
        </authorList>
    </citation>
    <scope>NUCLEOTIDE SEQUENCE [LARGE SCALE GENOMIC DNA]</scope>
    <source>
        <strain evidence="2 3">SAG 48.87</strain>
    </source>
</reference>
<organism evidence="2 3">
    <name type="scientific">Monoraphidium neglectum</name>
    <dbReference type="NCBI Taxonomy" id="145388"/>
    <lineage>
        <taxon>Eukaryota</taxon>
        <taxon>Viridiplantae</taxon>
        <taxon>Chlorophyta</taxon>
        <taxon>core chlorophytes</taxon>
        <taxon>Chlorophyceae</taxon>
        <taxon>CS clade</taxon>
        <taxon>Sphaeropleales</taxon>
        <taxon>Selenastraceae</taxon>
        <taxon>Monoraphidium</taxon>
    </lineage>
</organism>
<keyword evidence="3" id="KW-1185">Reference proteome</keyword>
<evidence type="ECO:0000313" key="2">
    <source>
        <dbReference type="EMBL" id="KIZ02557.1"/>
    </source>
</evidence>
<dbReference type="InterPro" id="IPR002347">
    <property type="entry name" value="SDR_fam"/>
</dbReference>
<dbReference type="GO" id="GO:0010304">
    <property type="term" value="P:PSII associated light-harvesting complex II catabolic process"/>
    <property type="evidence" value="ECO:0007669"/>
    <property type="project" value="TreeGrafter"/>
</dbReference>
<proteinExistence type="predicted"/>
<feature type="region of interest" description="Disordered" evidence="1">
    <location>
        <begin position="384"/>
        <end position="429"/>
    </location>
</feature>
<name>A0A0D2MQ31_9CHLO</name>
<dbReference type="SUPFAM" id="SSF51735">
    <property type="entry name" value="NAD(P)-binding Rossmann-fold domains"/>
    <property type="match status" value="1"/>
</dbReference>
<evidence type="ECO:0000313" key="3">
    <source>
        <dbReference type="Proteomes" id="UP000054498"/>
    </source>
</evidence>
<dbReference type="OrthoDB" id="3592703at2759"/>
<dbReference type="GO" id="GO:0015996">
    <property type="term" value="P:chlorophyll catabolic process"/>
    <property type="evidence" value="ECO:0007669"/>
    <property type="project" value="TreeGrafter"/>
</dbReference>
<gene>
    <name evidence="2" type="ORF">MNEG_5398</name>
</gene>
<protein>
    <submittedName>
        <fullName evidence="2">Uncharacterized protein</fullName>
    </submittedName>
</protein>
<dbReference type="RefSeq" id="XP_013901576.1">
    <property type="nucleotide sequence ID" value="XM_014046122.1"/>
</dbReference>
<dbReference type="GeneID" id="25738275"/>
<dbReference type="PRINTS" id="PR00081">
    <property type="entry name" value="GDHRDH"/>
</dbReference>
<dbReference type="AlphaFoldDB" id="A0A0D2MQ31"/>
<dbReference type="EMBL" id="KK101020">
    <property type="protein sequence ID" value="KIZ02557.1"/>
    <property type="molecule type" value="Genomic_DNA"/>
</dbReference>
<dbReference type="InterPro" id="IPR052625">
    <property type="entry name" value="Chl_b_Red"/>
</dbReference>
<dbReference type="Gene3D" id="3.40.50.720">
    <property type="entry name" value="NAD(P)-binding Rossmann-like Domain"/>
    <property type="match status" value="1"/>
</dbReference>
<dbReference type="GO" id="GO:0034256">
    <property type="term" value="F:chlorophyll(ide) b reductase activity"/>
    <property type="evidence" value="ECO:0007669"/>
    <property type="project" value="TreeGrafter"/>
</dbReference>
<dbReference type="PANTHER" id="PTHR24314:SF26">
    <property type="match status" value="1"/>
</dbReference>
<accession>A0A0D2MQ31</accession>